<evidence type="ECO:0000313" key="1">
    <source>
        <dbReference type="EMBL" id="XDV67054.1"/>
    </source>
</evidence>
<proteinExistence type="predicted"/>
<dbReference type="Gene3D" id="1.25.10.10">
    <property type="entry name" value="Leucine-rich Repeat Variant"/>
    <property type="match status" value="1"/>
</dbReference>
<reference evidence="1" key="1">
    <citation type="submission" date="2024-08" db="EMBL/GenBank/DDBJ databases">
        <authorList>
            <person name="Yu S.T."/>
        </authorList>
    </citation>
    <scope>NUCLEOTIDE SEQUENCE</scope>
    <source>
        <strain evidence="1">R33</strain>
    </source>
</reference>
<dbReference type="EMBL" id="CP165727">
    <property type="protein sequence ID" value="XDV67054.1"/>
    <property type="molecule type" value="Genomic_DNA"/>
</dbReference>
<dbReference type="InterPro" id="IPR011989">
    <property type="entry name" value="ARM-like"/>
</dbReference>
<dbReference type="InterPro" id="IPR016024">
    <property type="entry name" value="ARM-type_fold"/>
</dbReference>
<accession>A0AB39YAD8</accession>
<organism evidence="1">
    <name type="scientific">Streptomyces sp. R33</name>
    <dbReference type="NCBI Taxonomy" id="3238629"/>
    <lineage>
        <taxon>Bacteria</taxon>
        <taxon>Bacillati</taxon>
        <taxon>Actinomycetota</taxon>
        <taxon>Actinomycetes</taxon>
        <taxon>Kitasatosporales</taxon>
        <taxon>Streptomycetaceae</taxon>
        <taxon>Streptomyces</taxon>
    </lineage>
</organism>
<sequence length="537" mass="59193">MRLIRQDIAQGHDAALALMRHADTGVSDVTRAVLLRPDTEVFTGRLLWHRPESWIAFDEEVRRLASRSYEPLHSDRIEARLCHPDGRVRAAALALWRNPPVLLVLIRCADWVPAVRHRARRVLGRIVAKDPEPMLAALVPLALRLGRREHGAWAVEQLEASLSGRYSLLAAWWRPGRPSTTWSWSSLTAEQRARILDHLGRAADLPTRRFAARLTLAAGRLGVRELARRAAAEHDPATGRLWTDAALAAMAAGGPDDEAVDTLLGSRVPMVRAAGVTALRRAGRAAEASRHLVDRSAVVRACARWLLRQDGGDPYAHHRGLLADPEQVSRYAVTGFCEFAPRADAPLLSALLRHPVGAVQAAALAGLRRMDATPDDAVLLPLLDDGSASVAREAALCLRPVARRLDTEGLAARTAPGRRLHNRRAAFRLLQAQGGIAALRAAVALSADPDPGLRRVAADTVQGWDWLHALQEGQAERAELGALLAASAHVLPTHRLRWWRTRLGLQENDCAELDALLTRTPHDEDRRLWRARRELWD</sequence>
<dbReference type="SUPFAM" id="SSF48371">
    <property type="entry name" value="ARM repeat"/>
    <property type="match status" value="1"/>
</dbReference>
<dbReference type="AlphaFoldDB" id="A0AB39YAD8"/>
<gene>
    <name evidence="1" type="ORF">AB5J51_31085</name>
</gene>
<dbReference type="RefSeq" id="WP_369779146.1">
    <property type="nucleotide sequence ID" value="NZ_CP165727.1"/>
</dbReference>
<evidence type="ECO:0008006" key="2">
    <source>
        <dbReference type="Google" id="ProtNLM"/>
    </source>
</evidence>
<name>A0AB39YAD8_9ACTN</name>
<protein>
    <recommendedName>
        <fullName evidence="2">HEAT repeat protein</fullName>
    </recommendedName>
</protein>